<proteinExistence type="predicted"/>
<dbReference type="HOGENOM" id="CLU_2185125_0_0_1"/>
<name>R9NXB4_PSEHS</name>
<dbReference type="RefSeq" id="XP_012186821.1">
    <property type="nucleotide sequence ID" value="XM_012331431.1"/>
</dbReference>
<keyword evidence="2" id="KW-1185">Reference proteome</keyword>
<dbReference type="AlphaFoldDB" id="R9NXB4"/>
<dbReference type="Proteomes" id="UP000014071">
    <property type="component" value="Unassembled WGS sequence"/>
</dbReference>
<organism evidence="1 2">
    <name type="scientific">Pseudozyma hubeiensis (strain SY62)</name>
    <name type="common">Yeast</name>
    <dbReference type="NCBI Taxonomy" id="1305764"/>
    <lineage>
        <taxon>Eukaryota</taxon>
        <taxon>Fungi</taxon>
        <taxon>Dikarya</taxon>
        <taxon>Basidiomycota</taxon>
        <taxon>Ustilaginomycotina</taxon>
        <taxon>Ustilaginomycetes</taxon>
        <taxon>Ustilaginales</taxon>
        <taxon>Ustilaginaceae</taxon>
        <taxon>Pseudozyma</taxon>
    </lineage>
</organism>
<reference evidence="2" key="1">
    <citation type="journal article" date="2013" name="Genome Announc.">
        <title>Draft genome sequence of the basidiomycetous yeast-like fungus Pseudozyma hubeiensis SY62, which produces an abundant amount of the biosurfactant mannosylerythritol lipids.</title>
        <authorList>
            <person name="Konishi M."/>
            <person name="Hatada Y."/>
            <person name="Horiuchi J."/>
        </authorList>
    </citation>
    <scope>NUCLEOTIDE SEQUENCE [LARGE SCALE GENOMIC DNA]</scope>
    <source>
        <strain evidence="2">SY62</strain>
    </source>
</reference>
<dbReference type="EMBL" id="DF238774">
    <property type="protein sequence ID" value="GAC93234.1"/>
    <property type="molecule type" value="Genomic_DNA"/>
</dbReference>
<accession>R9NXB4</accession>
<protein>
    <submittedName>
        <fullName evidence="1">Uncharacterized protein</fullName>
    </submittedName>
</protein>
<sequence>MSDAAGHGNVTFLFRSGSRAKPSFEPTESHVVCRGGLCYRFISVGRALQRRRELDPAFSECRLFGVPNGFPNAYVRCVGRVPNDAIPLSCCPLPRMGILADMADHKGCY</sequence>
<dbReference type="GeneID" id="24106100"/>
<evidence type="ECO:0000313" key="2">
    <source>
        <dbReference type="Proteomes" id="UP000014071"/>
    </source>
</evidence>
<evidence type="ECO:0000313" key="1">
    <source>
        <dbReference type="EMBL" id="GAC93234.1"/>
    </source>
</evidence>
<gene>
    <name evidence="1" type="ORF">PHSY_000798</name>
</gene>